<dbReference type="GO" id="GO:0016020">
    <property type="term" value="C:membrane"/>
    <property type="evidence" value="ECO:0007669"/>
    <property type="project" value="InterPro"/>
</dbReference>
<name>A0A6B0CYG1_STAAU</name>
<dbReference type="Proteomes" id="UP000433366">
    <property type="component" value="Unassembled WGS sequence"/>
</dbReference>
<dbReference type="GO" id="GO:0047355">
    <property type="term" value="F:CDP-glycerol glycerophosphotransferase activity"/>
    <property type="evidence" value="ECO:0007669"/>
    <property type="project" value="InterPro"/>
</dbReference>
<dbReference type="InterPro" id="IPR007554">
    <property type="entry name" value="Glycerophosphate_synth"/>
</dbReference>
<dbReference type="SUPFAM" id="SSF53756">
    <property type="entry name" value="UDP-Glycosyltransferase/glycogen phosphorylase"/>
    <property type="match status" value="1"/>
</dbReference>
<evidence type="ECO:0000313" key="1">
    <source>
        <dbReference type="EMBL" id="MVI54510.1"/>
    </source>
</evidence>
<dbReference type="PANTHER" id="PTHR37316:SF2">
    <property type="entry name" value="TEICHOIC ACID RIBITOL-PHOSPHATE POLYMERASE TARK"/>
    <property type="match status" value="1"/>
</dbReference>
<dbReference type="Proteomes" id="UP000434412">
    <property type="component" value="Unassembled WGS sequence"/>
</dbReference>
<dbReference type="Gene3D" id="3.40.50.12580">
    <property type="match status" value="1"/>
</dbReference>
<dbReference type="InterPro" id="IPR043148">
    <property type="entry name" value="TagF_C"/>
</dbReference>
<evidence type="ECO:0000313" key="3">
    <source>
        <dbReference type="Proteomes" id="UP000433366"/>
    </source>
</evidence>
<sequence length="119" mass="14192">DKHKQYFVDVSDFREVNDILFITDLLISDYSSLIYEYAVFKKPMIFYAFDLEDYITTRDFYEPYESFVPGKIVQSFDALMDALDNEDYEGEKVIPFLDKHFKYQDGRSSERLVRNLFGS</sequence>
<dbReference type="InterPro" id="IPR051612">
    <property type="entry name" value="Teichoic_Acid_Biosynth"/>
</dbReference>
<gene>
    <name evidence="1" type="ORF">GO793_01370</name>
    <name evidence="2" type="ORF">GO941_01890</name>
</gene>
<keyword evidence="2" id="KW-0808">Transferase</keyword>
<protein>
    <submittedName>
        <fullName evidence="2">CDP-glycerol glycerophosphotransferase family protein</fullName>
    </submittedName>
</protein>
<evidence type="ECO:0000313" key="4">
    <source>
        <dbReference type="Proteomes" id="UP000434412"/>
    </source>
</evidence>
<dbReference type="EMBL" id="WPRH01000102">
    <property type="protein sequence ID" value="MVI54510.1"/>
    <property type="molecule type" value="Genomic_DNA"/>
</dbReference>
<feature type="non-terminal residue" evidence="2">
    <location>
        <position position="1"/>
    </location>
</feature>
<dbReference type="PANTHER" id="PTHR37316">
    <property type="entry name" value="TEICHOIC ACID GLYCEROL-PHOSPHATE PRIMASE"/>
    <property type="match status" value="1"/>
</dbReference>
<organism evidence="2 4">
    <name type="scientific">Staphylococcus aureus</name>
    <dbReference type="NCBI Taxonomy" id="1280"/>
    <lineage>
        <taxon>Bacteria</taxon>
        <taxon>Bacillati</taxon>
        <taxon>Bacillota</taxon>
        <taxon>Bacilli</taxon>
        <taxon>Bacillales</taxon>
        <taxon>Staphylococcaceae</taxon>
        <taxon>Staphylococcus</taxon>
    </lineage>
</organism>
<dbReference type="Pfam" id="PF04464">
    <property type="entry name" value="Glyphos_transf"/>
    <property type="match status" value="1"/>
</dbReference>
<evidence type="ECO:0000313" key="2">
    <source>
        <dbReference type="EMBL" id="MVL44248.1"/>
    </source>
</evidence>
<dbReference type="AlphaFoldDB" id="A0A6B0CYG1"/>
<reference evidence="3 4" key="1">
    <citation type="submission" date="2019-11" db="EMBL/GenBank/DDBJ databases">
        <title>Implementation of targeted gown and glove precautions to prevent Staphylococcus aureus acquisition in community-based nursing homes.</title>
        <authorList>
            <person name="Stine O.C."/>
        </authorList>
    </citation>
    <scope>NUCLEOTIDE SEQUENCE [LARGE SCALE GENOMIC DNA]</scope>
    <source>
        <strain evidence="2 4">S_2023.LVRQ.AN</strain>
        <strain evidence="1 3">S_4031.LGMP.AI</strain>
    </source>
</reference>
<dbReference type="EMBL" id="WPVZ01000125">
    <property type="protein sequence ID" value="MVL44248.1"/>
    <property type="molecule type" value="Genomic_DNA"/>
</dbReference>
<accession>A0A6B0CYG1</accession>
<proteinExistence type="predicted"/>
<comment type="caution">
    <text evidence="2">The sequence shown here is derived from an EMBL/GenBank/DDBJ whole genome shotgun (WGS) entry which is preliminary data.</text>
</comment>